<keyword evidence="2" id="KW-0723">Serine/threonine-protein kinase</keyword>
<evidence type="ECO:0000256" key="4">
    <source>
        <dbReference type="ARBA" id="ARBA00022679"/>
    </source>
</evidence>
<comment type="subcellular location">
    <subcellularLocation>
        <location evidence="1">Membrane</location>
        <topology evidence="1">Single-pass type I membrane protein</topology>
    </subcellularLocation>
</comment>
<evidence type="ECO:0000256" key="3">
    <source>
        <dbReference type="ARBA" id="ARBA00022536"/>
    </source>
</evidence>
<comment type="catalytic activity">
    <reaction evidence="15">
        <text>L-threonyl-[protein] + ATP = O-phospho-L-threonyl-[protein] + ADP + H(+)</text>
        <dbReference type="Rhea" id="RHEA:46608"/>
        <dbReference type="Rhea" id="RHEA-COMP:11060"/>
        <dbReference type="Rhea" id="RHEA-COMP:11605"/>
        <dbReference type="ChEBI" id="CHEBI:15378"/>
        <dbReference type="ChEBI" id="CHEBI:30013"/>
        <dbReference type="ChEBI" id="CHEBI:30616"/>
        <dbReference type="ChEBI" id="CHEBI:61977"/>
        <dbReference type="ChEBI" id="CHEBI:456216"/>
    </reaction>
</comment>
<keyword evidence="4" id="KW-0808">Transferase</keyword>
<evidence type="ECO:0000256" key="13">
    <source>
        <dbReference type="ARBA" id="ARBA00023180"/>
    </source>
</evidence>
<evidence type="ECO:0000256" key="15">
    <source>
        <dbReference type="ARBA" id="ARBA00047951"/>
    </source>
</evidence>
<evidence type="ECO:0000256" key="9">
    <source>
        <dbReference type="ARBA" id="ARBA00022840"/>
    </source>
</evidence>
<dbReference type="GO" id="GO:0007166">
    <property type="term" value="P:cell surface receptor signaling pathway"/>
    <property type="evidence" value="ECO:0007669"/>
    <property type="project" value="InterPro"/>
</dbReference>
<evidence type="ECO:0000256" key="12">
    <source>
        <dbReference type="ARBA" id="ARBA00023157"/>
    </source>
</evidence>
<name>A0AAD8JDX5_9APIA</name>
<reference evidence="19" key="2">
    <citation type="submission" date="2023-05" db="EMBL/GenBank/DDBJ databases">
        <authorList>
            <person name="Schelkunov M.I."/>
        </authorList>
    </citation>
    <scope>NUCLEOTIDE SEQUENCE</scope>
    <source>
        <strain evidence="19">Hsosn_3</strain>
        <tissue evidence="19">Leaf</tissue>
    </source>
</reference>
<reference evidence="19" key="1">
    <citation type="submission" date="2023-02" db="EMBL/GenBank/DDBJ databases">
        <title>Genome of toxic invasive species Heracleum sosnowskyi carries increased number of genes despite the absence of recent whole-genome duplications.</title>
        <authorList>
            <person name="Schelkunov M."/>
            <person name="Shtratnikova V."/>
            <person name="Makarenko M."/>
            <person name="Klepikova A."/>
            <person name="Omelchenko D."/>
            <person name="Novikova G."/>
            <person name="Obukhova E."/>
            <person name="Bogdanov V."/>
            <person name="Penin A."/>
            <person name="Logacheva M."/>
        </authorList>
    </citation>
    <scope>NUCLEOTIDE SEQUENCE</scope>
    <source>
        <strain evidence="19">Hsosn_3</strain>
        <tissue evidence="19">Leaf</tissue>
    </source>
</reference>
<keyword evidence="5 16" id="KW-0812">Transmembrane</keyword>
<keyword evidence="10 16" id="KW-1133">Transmembrane helix</keyword>
<dbReference type="InterPro" id="IPR001881">
    <property type="entry name" value="EGF-like_Ca-bd_dom"/>
</dbReference>
<keyword evidence="9" id="KW-0067">ATP-binding</keyword>
<evidence type="ECO:0000256" key="16">
    <source>
        <dbReference type="SAM" id="Phobius"/>
    </source>
</evidence>
<evidence type="ECO:0000256" key="10">
    <source>
        <dbReference type="ARBA" id="ARBA00022989"/>
    </source>
</evidence>
<evidence type="ECO:0000256" key="11">
    <source>
        <dbReference type="ARBA" id="ARBA00023136"/>
    </source>
</evidence>
<dbReference type="Gene3D" id="3.30.200.20">
    <property type="entry name" value="Phosphorylase Kinase, domain 1"/>
    <property type="match status" value="1"/>
</dbReference>
<evidence type="ECO:0000256" key="5">
    <source>
        <dbReference type="ARBA" id="ARBA00022692"/>
    </source>
</evidence>
<dbReference type="AlphaFoldDB" id="A0AAD8JDX5"/>
<evidence type="ECO:0000256" key="7">
    <source>
        <dbReference type="ARBA" id="ARBA00022741"/>
    </source>
</evidence>
<evidence type="ECO:0000256" key="8">
    <source>
        <dbReference type="ARBA" id="ARBA00022777"/>
    </source>
</evidence>
<evidence type="ECO:0000313" key="20">
    <source>
        <dbReference type="Proteomes" id="UP001237642"/>
    </source>
</evidence>
<evidence type="ECO:0000259" key="18">
    <source>
        <dbReference type="PROSITE" id="PS50011"/>
    </source>
</evidence>
<dbReference type="CDD" id="cd00054">
    <property type="entry name" value="EGF_CA"/>
    <property type="match status" value="1"/>
</dbReference>
<keyword evidence="6 17" id="KW-0732">Signal</keyword>
<dbReference type="InterPro" id="IPR000719">
    <property type="entry name" value="Prot_kinase_dom"/>
</dbReference>
<sequence length="645" mass="72448">MAIQLVLLMILVLLHIQAAVAQESSLAKPGCPKKCGNLLIKYPFGIGANCSADQALEIYCNSSFNPPKAFLSDIKLEVLETSLKAGTIRVKHPVFTACTNRSTVKEVILSGPFTFSCTQNRFTAMACNDLALISREGFDFGGCMSFCNFTATDNSCFGINCCQTGIPPFLKFINASFRSTDLINDQKTCRRAKYAFIVDQNWFRNLTDIYSVQTMEQVPAVLDWRPTRFCHSFGAVNLSTDNYMCGRNTLCTNQSLCSCIEGYEGNPYLPDGCQDINECATDDSNRCRQICGNTPGSYNCSCIDGWERDGQYNCIKRNLNSRNRFTPTEIILKAITAGIGMLLVLAPLWLCKVVKRRKQRKLKKKFFERNGGMLLHQQVSSSETNVETTKLFTSRELEKATDHYNVDRILGQGGQGTVYKGMLTDGRIVAVKKSEKQDESRLEHFINEIVILSQINHRNVVRLLGCCLETEVPLLVYEFIPNGTLFQYIHHHNEDFPLSWDVRVRVATEVAGALSYLHSAASVPLDDERRSLVTHFVSAMKEDRILDIIDLRMAKDGGKEEVVAFAKLAYRCLNLKGRKRPTMKQVAAELECIRMSDISATDQQHNEDVEYSETELNEGWDITSTCISSSAYYSLTVDEEPLFTV</sequence>
<dbReference type="Proteomes" id="UP001237642">
    <property type="component" value="Unassembled WGS sequence"/>
</dbReference>
<dbReference type="PROSITE" id="PS01187">
    <property type="entry name" value="EGF_CA"/>
    <property type="match status" value="1"/>
</dbReference>
<dbReference type="GO" id="GO:0004674">
    <property type="term" value="F:protein serine/threonine kinase activity"/>
    <property type="evidence" value="ECO:0007669"/>
    <property type="project" value="UniProtKB-KW"/>
</dbReference>
<feature type="transmembrane region" description="Helical" evidence="16">
    <location>
        <begin position="330"/>
        <end position="351"/>
    </location>
</feature>
<dbReference type="EMBL" id="JAUIZM010000001">
    <property type="protein sequence ID" value="KAK1402785.1"/>
    <property type="molecule type" value="Genomic_DNA"/>
</dbReference>
<dbReference type="GO" id="GO:0005886">
    <property type="term" value="C:plasma membrane"/>
    <property type="evidence" value="ECO:0007669"/>
    <property type="project" value="TreeGrafter"/>
</dbReference>
<dbReference type="PANTHER" id="PTHR27005:SF515">
    <property type="entry name" value="WALL-ASSOCIATED RECEPTOR KINASE-LIKE 10-RELATED"/>
    <property type="match status" value="1"/>
</dbReference>
<dbReference type="Pfam" id="PF07714">
    <property type="entry name" value="PK_Tyr_Ser-Thr"/>
    <property type="match status" value="1"/>
</dbReference>
<dbReference type="Pfam" id="PF13947">
    <property type="entry name" value="GUB_WAK_bind"/>
    <property type="match status" value="1"/>
</dbReference>
<proteinExistence type="predicted"/>
<keyword evidence="11 16" id="KW-0472">Membrane</keyword>
<dbReference type="InterPro" id="IPR000742">
    <property type="entry name" value="EGF"/>
</dbReference>
<protein>
    <submittedName>
        <fullName evidence="19">Wall associated kinase-like 4</fullName>
    </submittedName>
</protein>
<dbReference type="PROSITE" id="PS50011">
    <property type="entry name" value="PROTEIN_KINASE_DOM"/>
    <property type="match status" value="1"/>
</dbReference>
<feature type="domain" description="Protein kinase" evidence="18">
    <location>
        <begin position="404"/>
        <end position="645"/>
    </location>
</feature>
<dbReference type="InterPro" id="IPR011009">
    <property type="entry name" value="Kinase-like_dom_sf"/>
</dbReference>
<dbReference type="SMART" id="SM00179">
    <property type="entry name" value="EGF_CA"/>
    <property type="match status" value="1"/>
</dbReference>
<dbReference type="GO" id="GO:0005509">
    <property type="term" value="F:calcium ion binding"/>
    <property type="evidence" value="ECO:0007669"/>
    <property type="project" value="InterPro"/>
</dbReference>
<dbReference type="PROSITE" id="PS01186">
    <property type="entry name" value="EGF_2"/>
    <property type="match status" value="1"/>
</dbReference>
<keyword evidence="7" id="KW-0547">Nucleotide-binding</keyword>
<dbReference type="InterPro" id="IPR045274">
    <property type="entry name" value="WAK-like"/>
</dbReference>
<evidence type="ECO:0000313" key="19">
    <source>
        <dbReference type="EMBL" id="KAK1402785.1"/>
    </source>
</evidence>
<comment type="caution">
    <text evidence="19">The sequence shown here is derived from an EMBL/GenBank/DDBJ whole genome shotgun (WGS) entry which is preliminary data.</text>
</comment>
<dbReference type="SUPFAM" id="SSF57196">
    <property type="entry name" value="EGF/Laminin"/>
    <property type="match status" value="1"/>
</dbReference>
<dbReference type="SUPFAM" id="SSF56112">
    <property type="entry name" value="Protein kinase-like (PK-like)"/>
    <property type="match status" value="1"/>
</dbReference>
<dbReference type="InterPro" id="IPR049883">
    <property type="entry name" value="NOTCH1_EGF-like"/>
</dbReference>
<dbReference type="FunFam" id="3.30.200.20:FF:000043">
    <property type="entry name" value="Wall-associated receptor kinase 2"/>
    <property type="match status" value="1"/>
</dbReference>
<organism evidence="19 20">
    <name type="scientific">Heracleum sosnowskyi</name>
    <dbReference type="NCBI Taxonomy" id="360622"/>
    <lineage>
        <taxon>Eukaryota</taxon>
        <taxon>Viridiplantae</taxon>
        <taxon>Streptophyta</taxon>
        <taxon>Embryophyta</taxon>
        <taxon>Tracheophyta</taxon>
        <taxon>Spermatophyta</taxon>
        <taxon>Magnoliopsida</taxon>
        <taxon>eudicotyledons</taxon>
        <taxon>Gunneridae</taxon>
        <taxon>Pentapetalae</taxon>
        <taxon>asterids</taxon>
        <taxon>campanulids</taxon>
        <taxon>Apiales</taxon>
        <taxon>Apiaceae</taxon>
        <taxon>Apioideae</taxon>
        <taxon>apioid superclade</taxon>
        <taxon>Tordylieae</taxon>
        <taxon>Tordyliinae</taxon>
        <taxon>Heracleum</taxon>
    </lineage>
</organism>
<evidence type="ECO:0000256" key="14">
    <source>
        <dbReference type="ARBA" id="ARBA00047558"/>
    </source>
</evidence>
<dbReference type="InterPro" id="IPR001245">
    <property type="entry name" value="Ser-Thr/Tyr_kinase_cat_dom"/>
</dbReference>
<evidence type="ECO:0000256" key="17">
    <source>
        <dbReference type="SAM" id="SignalP"/>
    </source>
</evidence>
<keyword evidence="12" id="KW-1015">Disulfide bond</keyword>
<dbReference type="InterPro" id="IPR025287">
    <property type="entry name" value="WAK_GUB"/>
</dbReference>
<feature type="signal peptide" evidence="17">
    <location>
        <begin position="1"/>
        <end position="21"/>
    </location>
</feature>
<dbReference type="Gene3D" id="2.90.20.10">
    <property type="entry name" value="Plasmodium vivax P25 domain"/>
    <property type="match status" value="1"/>
</dbReference>
<feature type="chain" id="PRO_5041947967" evidence="17">
    <location>
        <begin position="22"/>
        <end position="645"/>
    </location>
</feature>
<dbReference type="Pfam" id="PF07645">
    <property type="entry name" value="EGF_CA"/>
    <property type="match status" value="1"/>
</dbReference>
<comment type="catalytic activity">
    <reaction evidence="14">
        <text>L-seryl-[protein] + ATP = O-phospho-L-seryl-[protein] + ADP + H(+)</text>
        <dbReference type="Rhea" id="RHEA:17989"/>
        <dbReference type="Rhea" id="RHEA-COMP:9863"/>
        <dbReference type="Rhea" id="RHEA-COMP:11604"/>
        <dbReference type="ChEBI" id="CHEBI:15378"/>
        <dbReference type="ChEBI" id="CHEBI:29999"/>
        <dbReference type="ChEBI" id="CHEBI:30616"/>
        <dbReference type="ChEBI" id="CHEBI:83421"/>
        <dbReference type="ChEBI" id="CHEBI:456216"/>
    </reaction>
</comment>
<keyword evidence="3" id="KW-0245">EGF-like domain</keyword>
<dbReference type="GO" id="GO:0030247">
    <property type="term" value="F:polysaccharide binding"/>
    <property type="evidence" value="ECO:0007669"/>
    <property type="project" value="InterPro"/>
</dbReference>
<keyword evidence="8 19" id="KW-0418">Kinase</keyword>
<keyword evidence="20" id="KW-1185">Reference proteome</keyword>
<gene>
    <name evidence="19" type="ORF">POM88_002390</name>
</gene>
<dbReference type="PANTHER" id="PTHR27005">
    <property type="entry name" value="WALL-ASSOCIATED RECEPTOR KINASE-LIKE 21"/>
    <property type="match status" value="1"/>
</dbReference>
<dbReference type="InterPro" id="IPR018097">
    <property type="entry name" value="EGF_Ca-bd_CS"/>
</dbReference>
<keyword evidence="13" id="KW-0325">Glycoprotein</keyword>
<dbReference type="GO" id="GO:0005524">
    <property type="term" value="F:ATP binding"/>
    <property type="evidence" value="ECO:0007669"/>
    <property type="project" value="UniProtKB-KW"/>
</dbReference>
<evidence type="ECO:0000256" key="1">
    <source>
        <dbReference type="ARBA" id="ARBA00004479"/>
    </source>
</evidence>
<dbReference type="Gene3D" id="1.10.510.10">
    <property type="entry name" value="Transferase(Phosphotransferase) domain 1"/>
    <property type="match status" value="2"/>
</dbReference>
<evidence type="ECO:0000256" key="2">
    <source>
        <dbReference type="ARBA" id="ARBA00022527"/>
    </source>
</evidence>
<accession>A0AAD8JDX5</accession>
<evidence type="ECO:0000256" key="6">
    <source>
        <dbReference type="ARBA" id="ARBA00022729"/>
    </source>
</evidence>